<gene>
    <name evidence="2" type="ORF">DBR06_SOUSAS210268</name>
</gene>
<evidence type="ECO:0000313" key="2">
    <source>
        <dbReference type="EMBL" id="TEA37100.1"/>
    </source>
</evidence>
<reference evidence="2 3" key="1">
    <citation type="journal article" date="2018" name="Genomics">
        <title>Molecular footprints of inshore aquatic adaptation in Indo-Pacific humpback dolphin (Sousa chinensis).</title>
        <authorList>
            <person name="Ming Y."/>
            <person name="Jian J."/>
            <person name="Yu F."/>
            <person name="Yu X."/>
            <person name="Wang J."/>
            <person name="Liu W."/>
        </authorList>
    </citation>
    <scope>NUCLEOTIDE SEQUENCE [LARGE SCALE GENOMIC DNA]</scope>
    <source>
        <strain evidence="2">MY-2018</strain>
        <tissue evidence="2">Skin</tissue>
    </source>
</reference>
<evidence type="ECO:0000313" key="3">
    <source>
        <dbReference type="Proteomes" id="UP000295264"/>
    </source>
</evidence>
<dbReference type="EMBL" id="QWLN02005722">
    <property type="protein sequence ID" value="TEA37100.1"/>
    <property type="molecule type" value="Genomic_DNA"/>
</dbReference>
<feature type="compositionally biased region" description="Low complexity" evidence="1">
    <location>
        <begin position="71"/>
        <end position="80"/>
    </location>
</feature>
<sequence length="101" mass="11250">MEDSDLVQWKAQDFRVTMATKGLVLTTAEHPVFVQPSPEHQSLQITKDVATRPPVGTPTRTLRKVEASPPGTELGEQQTGTTYRLTGSRAYKREVMLNKPD</sequence>
<proteinExistence type="predicted"/>
<accession>A0A484GN07</accession>
<comment type="caution">
    <text evidence="2">The sequence shown here is derived from an EMBL/GenBank/DDBJ whole genome shotgun (WGS) entry which is preliminary data.</text>
</comment>
<dbReference type="Proteomes" id="UP000295264">
    <property type="component" value="Unassembled WGS sequence"/>
</dbReference>
<feature type="region of interest" description="Disordered" evidence="1">
    <location>
        <begin position="37"/>
        <end position="80"/>
    </location>
</feature>
<evidence type="ECO:0000256" key="1">
    <source>
        <dbReference type="SAM" id="MobiDB-lite"/>
    </source>
</evidence>
<organism evidence="2 3">
    <name type="scientific">Sousa chinensis</name>
    <name type="common">Indo-pacific humpbacked dolphin</name>
    <name type="synonym">Steno chinensis</name>
    <dbReference type="NCBI Taxonomy" id="103600"/>
    <lineage>
        <taxon>Eukaryota</taxon>
        <taxon>Metazoa</taxon>
        <taxon>Chordata</taxon>
        <taxon>Craniata</taxon>
        <taxon>Vertebrata</taxon>
        <taxon>Euteleostomi</taxon>
        <taxon>Mammalia</taxon>
        <taxon>Eutheria</taxon>
        <taxon>Laurasiatheria</taxon>
        <taxon>Artiodactyla</taxon>
        <taxon>Whippomorpha</taxon>
        <taxon>Cetacea</taxon>
        <taxon>Odontoceti</taxon>
        <taxon>Delphinidae</taxon>
        <taxon>Sousa</taxon>
    </lineage>
</organism>
<protein>
    <submittedName>
        <fullName evidence="2">Uncharacterized protein</fullName>
    </submittedName>
</protein>
<name>A0A484GN07_SOUCH</name>
<keyword evidence="3" id="KW-1185">Reference proteome</keyword>
<dbReference type="AlphaFoldDB" id="A0A484GN07"/>